<dbReference type="PANTHER" id="PTHR35671">
    <property type="entry name" value="PROTEIN TOPAZ1"/>
    <property type="match status" value="1"/>
</dbReference>
<evidence type="ECO:0000256" key="6">
    <source>
        <dbReference type="ARBA" id="ARBA00022871"/>
    </source>
</evidence>
<dbReference type="GO" id="GO:0030154">
    <property type="term" value="P:cell differentiation"/>
    <property type="evidence" value="ECO:0007669"/>
    <property type="project" value="UniProtKB-KW"/>
</dbReference>
<reference evidence="9 10" key="1">
    <citation type="submission" date="2019-09" db="EMBL/GenBank/DDBJ databases">
        <title>Bird 10,000 Genomes (B10K) Project - Family phase.</title>
        <authorList>
            <person name="Zhang G."/>
        </authorList>
    </citation>
    <scope>NUCLEOTIDE SEQUENCE [LARGE SCALE GENOMIC DNA]</scope>
    <source>
        <strain evidence="9">B10K-DU-001-25</strain>
        <tissue evidence="9">Muscle</tissue>
    </source>
</reference>
<gene>
    <name evidence="9" type="primary">Topaz1</name>
    <name evidence="9" type="ORF">EDOCOE_R09575</name>
</gene>
<dbReference type="EMBL" id="VWZW01005676">
    <property type="protein sequence ID" value="NXH88636.1"/>
    <property type="molecule type" value="Genomic_DNA"/>
</dbReference>
<comment type="function">
    <text evidence="1">Important for normal spermatogenesis and male fertility. Specifically required for progression to the post-meiotic stages of spermatocyte development. Seems to be necessary for normal expression levels of a number of testis-expressed gene transcripts, although its role in this process is unclear.</text>
</comment>
<evidence type="ECO:0000256" key="2">
    <source>
        <dbReference type="ARBA" id="ARBA00004514"/>
    </source>
</evidence>
<dbReference type="GO" id="GO:0005829">
    <property type="term" value="C:cytosol"/>
    <property type="evidence" value="ECO:0007669"/>
    <property type="project" value="UniProtKB-SubCell"/>
</dbReference>
<dbReference type="Proteomes" id="UP000526889">
    <property type="component" value="Unassembled WGS sequence"/>
</dbReference>
<evidence type="ECO:0000313" key="9">
    <source>
        <dbReference type="EMBL" id="NXH88636.1"/>
    </source>
</evidence>
<proteinExistence type="predicted"/>
<name>A0A7K9NP31_9CORV</name>
<evidence type="ECO:0000256" key="5">
    <source>
        <dbReference type="ARBA" id="ARBA00022782"/>
    </source>
</evidence>
<dbReference type="InterPro" id="IPR029435">
    <property type="entry name" value="TOPAZ1_dom"/>
</dbReference>
<protein>
    <recommendedName>
        <fullName evidence="3">Protein TOPAZ1</fullName>
    </recommendedName>
    <alternativeName>
        <fullName evidence="7">Testis- and ovary-specific PAZ domain-containing protein 1</fullName>
    </alternativeName>
</protein>
<keyword evidence="10" id="KW-1185">Reference proteome</keyword>
<evidence type="ECO:0000256" key="1">
    <source>
        <dbReference type="ARBA" id="ARBA00002132"/>
    </source>
</evidence>
<evidence type="ECO:0000256" key="4">
    <source>
        <dbReference type="ARBA" id="ARBA00022490"/>
    </source>
</evidence>
<dbReference type="GO" id="GO:0048137">
    <property type="term" value="P:spermatocyte division"/>
    <property type="evidence" value="ECO:0007669"/>
    <property type="project" value="TreeGrafter"/>
</dbReference>
<keyword evidence="4" id="KW-0963">Cytoplasm</keyword>
<evidence type="ECO:0000256" key="3">
    <source>
        <dbReference type="ARBA" id="ARBA00016464"/>
    </source>
</evidence>
<dbReference type="AlphaFoldDB" id="A0A7K9NP31"/>
<feature type="domain" description="Protein TOPAZ1" evidence="8">
    <location>
        <begin position="791"/>
        <end position="966"/>
    </location>
</feature>
<keyword evidence="6" id="KW-0744">Spermatogenesis</keyword>
<organism evidence="9 10">
    <name type="scientific">Edolisoma coerulescens</name>
    <dbReference type="NCBI Taxonomy" id="2585810"/>
    <lineage>
        <taxon>Eukaryota</taxon>
        <taxon>Metazoa</taxon>
        <taxon>Chordata</taxon>
        <taxon>Craniata</taxon>
        <taxon>Vertebrata</taxon>
        <taxon>Euteleostomi</taxon>
        <taxon>Archelosauria</taxon>
        <taxon>Archosauria</taxon>
        <taxon>Dinosauria</taxon>
        <taxon>Saurischia</taxon>
        <taxon>Theropoda</taxon>
        <taxon>Coelurosauria</taxon>
        <taxon>Aves</taxon>
        <taxon>Neognathae</taxon>
        <taxon>Neoaves</taxon>
        <taxon>Telluraves</taxon>
        <taxon>Australaves</taxon>
        <taxon>Passeriformes</taxon>
        <taxon>Corvoidea</taxon>
        <taxon>Campephagidae</taxon>
        <taxon>Edolisoma</taxon>
    </lineage>
</organism>
<keyword evidence="5" id="KW-0221">Differentiation</keyword>
<comment type="caution">
    <text evidence="9">The sequence shown here is derived from an EMBL/GenBank/DDBJ whole genome shotgun (WGS) entry which is preliminary data.</text>
</comment>
<dbReference type="InterPro" id="IPR038952">
    <property type="entry name" value="TOPAZ1"/>
</dbReference>
<dbReference type="Pfam" id="PF14669">
    <property type="entry name" value="Asp_Glu_race_2"/>
    <property type="match status" value="1"/>
</dbReference>
<sequence length="1194" mass="135508">QQFTCQRTIPMTGKKVWPVESCARTSEWFLKNRGSISEGKRLLKAAFEDSSDKSSVKAEVTGNLRQLDLHTTLPEITKEITHKKIDPNTDCQTSLETPESSSVGIYETLTMNNENGESPVNTDRSAVAFNHDNVQEVKATLNFTAKQKEENEGAVTNRNLCVTVQNGTSTGNTNRINSSPKVSVVNQTFADLNLIKPLTPGNLTKFKIPLCRNKPESKKLESVHSLERKTCGPLELLESASVPGRQKTGEDTFLVSSEQHPLPVVSDATSPASIQKKADEINSKDIRHDGSVNLSNEISVLPESFSAYPHPPLLDGQLESSVPDFCGTECVLKSGFRDHSWNAVEHLVGLEINDHRKYRGNFSQHKSQNLPDILEAYNQDVLVIDVIQDDPDLFGTSNKELAPARCENCPVKASSANCMKDTRQYIKPESPVTSEKTYSVENSFRYAYHSFFLITMFLTEDVKTHNSSRGSSPSGDVNEDFLKDRQQSKLDELLKSFDVDEKKHLFNLVKQIILTNFWFLILNSDCKYKVNCELLSGLSLNDRKVNLFSEATEMISWTNGYKSSGRSTLLPLKNCGDIEPWKTEKNATQILDALNLPRKYCRYYFMTSRGCERAKCWFCHVPGQGDEKICMAILRTYISIKESGLLKRAVQIFMQYYKEVTPGVDFASDVLNDLLVSLLNNCLLQEVFQILNVIIQIKTLPAVNVLLKVFEHVASLNIRNAVPALISAFCKLIDAGMFLELEHFDYIIKLLHQLQVSSWEMNTVLNIKSRFTERYFEKTWIFDFNLAVAEIQHCKEKRDWTKLGDLYLNARTGCEHFDDLQKLFLSIAEILTKDSETDRPGVPFCDFADAVMKNSHHNEADRLFIGRTGISVMYSYHKALQWIKGRKVLDKLYELRIHFTLLKGLVGAARSASRCQIVNKVAEIFLHSGNLDGATRVLRESEWMTDAPLWPCDKMDILSRHNLLCAIVHKYLGKSLYRQAFEVLQNLPGLQKHSDIVDASQYSCLFNKLINACFENKNLGVSSSAVDFMLSKKIAIDFLLLRRLITALGRSSLWSKARTYYKNALSLGCYPELQGNLYHKLLKIPSYLSEVEMLLTIEIFLVSNASDIQSLRTTSQILQVILKRSEDQTVQNNSSYHVAVERLIQAARLSDPKLFLKHMTMNVNMEEVYSLEHSSALKWVQENMKWAEKVWLFQ</sequence>
<feature type="non-terminal residue" evidence="9">
    <location>
        <position position="1194"/>
    </location>
</feature>
<comment type="subcellular location">
    <subcellularLocation>
        <location evidence="2">Cytoplasm</location>
        <location evidence="2">Cytosol</location>
    </subcellularLocation>
</comment>
<feature type="non-terminal residue" evidence="9">
    <location>
        <position position="1"/>
    </location>
</feature>
<accession>A0A7K9NP31</accession>
<evidence type="ECO:0000256" key="7">
    <source>
        <dbReference type="ARBA" id="ARBA00031943"/>
    </source>
</evidence>
<dbReference type="PANTHER" id="PTHR35671:SF1">
    <property type="entry name" value="PROTEIN TOPAZ1"/>
    <property type="match status" value="1"/>
</dbReference>
<evidence type="ECO:0000259" key="8">
    <source>
        <dbReference type="Pfam" id="PF14669"/>
    </source>
</evidence>
<evidence type="ECO:0000313" key="10">
    <source>
        <dbReference type="Proteomes" id="UP000526889"/>
    </source>
</evidence>